<dbReference type="InterPro" id="IPR032830">
    <property type="entry name" value="XPB/Ssl2_N"/>
</dbReference>
<comment type="caution">
    <text evidence="3">The sequence shown here is derived from an EMBL/GenBank/DDBJ whole genome shotgun (WGS) entry which is preliminary data.</text>
</comment>
<name>A0A5C4SZP6_9BACL</name>
<protein>
    <recommendedName>
        <fullName evidence="2">Helicase XPB/Ssl2 N-terminal domain-containing protein</fullName>
    </recommendedName>
</protein>
<evidence type="ECO:0000259" key="2">
    <source>
        <dbReference type="Pfam" id="PF13625"/>
    </source>
</evidence>
<dbReference type="Pfam" id="PF13625">
    <property type="entry name" value="Helicase_C_3"/>
    <property type="match status" value="1"/>
</dbReference>
<evidence type="ECO:0000313" key="4">
    <source>
        <dbReference type="Proteomes" id="UP000307943"/>
    </source>
</evidence>
<dbReference type="OrthoDB" id="2987331at2"/>
<accession>A0A5C4SZP6</accession>
<dbReference type="EMBL" id="VDCQ01000062">
    <property type="protein sequence ID" value="TNJ62272.1"/>
    <property type="molecule type" value="Genomic_DNA"/>
</dbReference>
<dbReference type="RefSeq" id="WP_139606198.1">
    <property type="nucleotide sequence ID" value="NZ_VDCQ01000062.1"/>
</dbReference>
<proteinExistence type="predicted"/>
<dbReference type="Proteomes" id="UP000307943">
    <property type="component" value="Unassembled WGS sequence"/>
</dbReference>
<evidence type="ECO:0000256" key="1">
    <source>
        <dbReference type="SAM" id="MobiDB-lite"/>
    </source>
</evidence>
<evidence type="ECO:0000313" key="3">
    <source>
        <dbReference type="EMBL" id="TNJ62272.1"/>
    </source>
</evidence>
<reference evidence="3 4" key="1">
    <citation type="submission" date="2019-05" db="EMBL/GenBank/DDBJ databases">
        <title>We sequenced the genome of Paenibacillus hemerocallicola KCTC 33185 for further insight into its adaptation and study the phylogeny of Paenibacillus.</title>
        <authorList>
            <person name="Narsing Rao M.P."/>
        </authorList>
    </citation>
    <scope>NUCLEOTIDE SEQUENCE [LARGE SCALE GENOMIC DNA]</scope>
    <source>
        <strain evidence="3 4">KCTC 33185</strain>
    </source>
</reference>
<dbReference type="AlphaFoldDB" id="A0A5C4SZP6"/>
<sequence length="411" mass="46922">MDRVIRTVNQSKLKTTPSGGMPTKASAIRIEEVFLHREPLPSWHRSMHDIRTVEETSLVYGTVQLMLAAKLLDNVGGYLVVGEGAETFMQLRLSGKCRLLLNAYVKSDRIDELSRNPEMKVRVESNIPLVNCRETVLRYLAECPAEQWIQTAELLRYMKKTAYFFLEHVVGEIEVYDEYERLYYPGHEWEQVEGRLIETVLFEYLAPIGIVDVILSHVENLFDTEFLSVLYFRITPLGAGLLGIREMTEPELAEPPASSGLTVGSDFSVILTDSCLFAVHKLFFDRFAACIAEGAVTVYSLTFPDMVKALNEGIGIRVIIDYLFEHAEQDLPYNVLDTLLDWEKQIGKIRIRQATIVETDDEALLRELLDCKPIRKHMRKASPFAFEIKPSSAAALKREIEKHNRFCELEP</sequence>
<feature type="region of interest" description="Disordered" evidence="1">
    <location>
        <begin position="1"/>
        <end position="22"/>
    </location>
</feature>
<feature type="domain" description="Helicase XPB/Ssl2 N-terminal" evidence="2">
    <location>
        <begin position="263"/>
        <end position="376"/>
    </location>
</feature>
<feature type="compositionally biased region" description="Polar residues" evidence="1">
    <location>
        <begin position="7"/>
        <end position="18"/>
    </location>
</feature>
<organism evidence="3 4">
    <name type="scientific">Paenibacillus hemerocallicola</name>
    <dbReference type="NCBI Taxonomy" id="1172614"/>
    <lineage>
        <taxon>Bacteria</taxon>
        <taxon>Bacillati</taxon>
        <taxon>Bacillota</taxon>
        <taxon>Bacilli</taxon>
        <taxon>Bacillales</taxon>
        <taxon>Paenibacillaceae</taxon>
        <taxon>Paenibacillus</taxon>
    </lineage>
</organism>
<gene>
    <name evidence="3" type="ORF">FE784_31265</name>
</gene>
<keyword evidence="4" id="KW-1185">Reference proteome</keyword>